<feature type="transmembrane region" description="Helical" evidence="7">
    <location>
        <begin position="39"/>
        <end position="65"/>
    </location>
</feature>
<dbReference type="Pfam" id="PF03239">
    <property type="entry name" value="FTR1"/>
    <property type="match status" value="1"/>
</dbReference>
<keyword evidence="3 7" id="KW-0812">Transmembrane</keyword>
<protein>
    <submittedName>
        <fullName evidence="8">Iron permease</fullName>
    </submittedName>
</protein>
<feature type="transmembrane region" description="Helical" evidence="7">
    <location>
        <begin position="149"/>
        <end position="170"/>
    </location>
</feature>
<evidence type="ECO:0000256" key="5">
    <source>
        <dbReference type="ARBA" id="ARBA00023136"/>
    </source>
</evidence>
<evidence type="ECO:0000313" key="8">
    <source>
        <dbReference type="EMBL" id="KUP05918.1"/>
    </source>
</evidence>
<dbReference type="GO" id="GO:0015093">
    <property type="term" value="F:ferrous iron transmembrane transporter activity"/>
    <property type="evidence" value="ECO:0007669"/>
    <property type="project" value="TreeGrafter"/>
</dbReference>
<dbReference type="AlphaFoldDB" id="A0A147K782"/>
<dbReference type="EMBL" id="LDYG01000032">
    <property type="protein sequence ID" value="KUP05918.1"/>
    <property type="molecule type" value="Genomic_DNA"/>
</dbReference>
<organism evidence="8 9">
    <name type="scientific">Bacillus coahuilensis p1.1.43</name>
    <dbReference type="NCBI Taxonomy" id="1150625"/>
    <lineage>
        <taxon>Bacteria</taxon>
        <taxon>Bacillati</taxon>
        <taxon>Bacillota</taxon>
        <taxon>Bacilli</taxon>
        <taxon>Bacillales</taxon>
        <taxon>Bacillaceae</taxon>
        <taxon>Bacillus</taxon>
    </lineage>
</organism>
<keyword evidence="9" id="KW-1185">Reference proteome</keyword>
<sequence length="329" mass="36784">MDFQAFLITLREALEAILIVGLILSYLTRLSADQYKKWVYVGVILALISSFLVALLFQVVLTGFATFGSEVYIKVSIMFASVILLSHMVLWMKKQSKGINDEMQEKIQAAITAGSVSAMVIHSYLIVLREGIETVFFFAAISGGDVTKVFQSFGALSGLLMALVIGYLFFSGTMKISLKAFFRITGIFILFIAAGFLVQGIGILQDLGKMGSLYTSAEGKPQELYNIVQFMPEHFQDQIHFERDTGESVLINGQIGLFFAAMFGYTHNPSLEQFLAYWLYFIFAYIWMRFVNTGKITFKLRKSVPVSPEQQKASIQNGKEGNVPQMTES</sequence>
<dbReference type="PANTHER" id="PTHR31632:SF2">
    <property type="entry name" value="PLASMA MEMBRANE IRON PERMEASE"/>
    <property type="match status" value="1"/>
</dbReference>
<dbReference type="RefSeq" id="WP_059351382.1">
    <property type="nucleotide sequence ID" value="NZ_LDYG01000032.1"/>
</dbReference>
<dbReference type="PATRIC" id="fig|1150625.3.peg.2360"/>
<keyword evidence="4 7" id="KW-1133">Transmembrane helix</keyword>
<feature type="transmembrane region" description="Helical" evidence="7">
    <location>
        <begin position="274"/>
        <end position="292"/>
    </location>
</feature>
<feature type="transmembrane region" description="Helical" evidence="7">
    <location>
        <begin position="6"/>
        <end position="27"/>
    </location>
</feature>
<feature type="region of interest" description="Disordered" evidence="6">
    <location>
        <begin position="309"/>
        <end position="329"/>
    </location>
</feature>
<comment type="subcellular location">
    <subcellularLocation>
        <location evidence="1">Membrane</location>
        <topology evidence="1">Multi-pass membrane protein</topology>
    </subcellularLocation>
</comment>
<evidence type="ECO:0000256" key="3">
    <source>
        <dbReference type="ARBA" id="ARBA00022692"/>
    </source>
</evidence>
<evidence type="ECO:0000256" key="4">
    <source>
        <dbReference type="ARBA" id="ARBA00022989"/>
    </source>
</evidence>
<keyword evidence="5 7" id="KW-0472">Membrane</keyword>
<comment type="caution">
    <text evidence="8">The sequence shown here is derived from an EMBL/GenBank/DDBJ whole genome shotgun (WGS) entry which is preliminary data.</text>
</comment>
<dbReference type="GO" id="GO:0033573">
    <property type="term" value="C:high-affinity iron permease complex"/>
    <property type="evidence" value="ECO:0007669"/>
    <property type="project" value="InterPro"/>
</dbReference>
<comment type="similarity">
    <text evidence="2">Belongs to the oxidase-dependent Fe transporter (OFeT) (TC 9.A.10.1) family.</text>
</comment>
<evidence type="ECO:0000256" key="1">
    <source>
        <dbReference type="ARBA" id="ARBA00004141"/>
    </source>
</evidence>
<dbReference type="Proteomes" id="UP000074108">
    <property type="component" value="Unassembled WGS sequence"/>
</dbReference>
<feature type="transmembrane region" description="Helical" evidence="7">
    <location>
        <begin position="71"/>
        <end position="90"/>
    </location>
</feature>
<feature type="transmembrane region" description="Helical" evidence="7">
    <location>
        <begin position="182"/>
        <end position="204"/>
    </location>
</feature>
<evidence type="ECO:0000313" key="9">
    <source>
        <dbReference type="Proteomes" id="UP000074108"/>
    </source>
</evidence>
<gene>
    <name evidence="8" type="ORF">Q75_11105</name>
</gene>
<name>A0A147K782_9BACI</name>
<dbReference type="InterPro" id="IPR004923">
    <property type="entry name" value="FTR1/Fip1/EfeU"/>
</dbReference>
<dbReference type="PANTHER" id="PTHR31632">
    <property type="entry name" value="IRON TRANSPORTER FTH1"/>
    <property type="match status" value="1"/>
</dbReference>
<feature type="transmembrane region" description="Helical" evidence="7">
    <location>
        <begin position="110"/>
        <end position="129"/>
    </location>
</feature>
<evidence type="ECO:0000256" key="6">
    <source>
        <dbReference type="SAM" id="MobiDB-lite"/>
    </source>
</evidence>
<dbReference type="OrthoDB" id="8215804at2"/>
<dbReference type="STRING" id="1150625.Q75_11105"/>
<reference evidence="8 9" key="1">
    <citation type="journal article" date="2016" name="Front. Microbiol.">
        <title>Microevolution Analysis of Bacillus coahuilensis Unveils Differences in Phosphorus Acquisition Strategies and Their Regulation.</title>
        <authorList>
            <person name="Gomez-Lunar Z."/>
            <person name="Hernandez-Gonzalez I."/>
            <person name="Rodriguez-Torres M.D."/>
            <person name="Souza V."/>
            <person name="Olmedo-Alvarez G."/>
        </authorList>
    </citation>
    <scope>NUCLEOTIDE SEQUENCE [LARGE SCALE GENOMIC DNA]</scope>
    <source>
        <strain evidence="9">p1.1.43</strain>
    </source>
</reference>
<evidence type="ECO:0000256" key="2">
    <source>
        <dbReference type="ARBA" id="ARBA00008333"/>
    </source>
</evidence>
<evidence type="ECO:0000256" key="7">
    <source>
        <dbReference type="SAM" id="Phobius"/>
    </source>
</evidence>
<accession>A0A147K782</accession>
<proteinExistence type="inferred from homology"/>